<dbReference type="EMBL" id="MTQA01000249">
    <property type="protein sequence ID" value="PNP73711.1"/>
    <property type="molecule type" value="Genomic_DNA"/>
</dbReference>
<sequence>MKRIFELTSTCNIPSRASRDLPPLSIPKKRAPKMPQKPWRLLDCPVEIQLSILGLLSKKDLASLSLANKHLAEIAQPILHREADLSCPPIRLENHSTPLLLFVRTLLNRPDLAQAVQHLHFDGYDFPRRIVDEYPTTSIASLKREDKLKALTMIHGSLLNDAVHWSKCFLTGQIDSIVALLLALTPKTAADPEGKSSSKYSTLHNFEHLRQVAVNNHAASYYHRRLDFTDVYQSFFHLDKLERISISTSFSEDPRAPLVNTKKLNNLKYLDLQTGSIAELGQILSLVPNLTDLKYAFVWHRKSRHSPNPTQSLDLSALRESLEGHRLGLEKLELLTIDTTLFITYGTHSLRWAFTTQGPPLRLHDFSNLRLLTVPWIFVAGNSKGAHPTPLRYIIPESVIQLSLADDLHQEPCWGWASQDIQNMVTDYLHDVKETKTALGSMYLVGPFITKILTDEQLFFTRLFARSAGIDFRAVEMTIPENDELREKNERARRYAP</sequence>
<evidence type="ECO:0000313" key="1">
    <source>
        <dbReference type="EMBL" id="PNP73711.1"/>
    </source>
</evidence>
<gene>
    <name evidence="1" type="ORF">FNYG_12901</name>
</gene>
<dbReference type="InterPro" id="IPR036047">
    <property type="entry name" value="F-box-like_dom_sf"/>
</dbReference>
<evidence type="ECO:0000313" key="2">
    <source>
        <dbReference type="Proteomes" id="UP000236664"/>
    </source>
</evidence>
<dbReference type="Proteomes" id="UP000236664">
    <property type="component" value="Unassembled WGS sequence"/>
</dbReference>
<protein>
    <recommendedName>
        <fullName evidence="3">F-box domain-containing protein</fullName>
    </recommendedName>
</protein>
<proteinExistence type="predicted"/>
<comment type="caution">
    <text evidence="1">The sequence shown here is derived from an EMBL/GenBank/DDBJ whole genome shotgun (WGS) entry which is preliminary data.</text>
</comment>
<dbReference type="AlphaFoldDB" id="A0A2K0VUL2"/>
<dbReference type="OrthoDB" id="4191831at2759"/>
<keyword evidence="2" id="KW-1185">Reference proteome</keyword>
<dbReference type="SUPFAM" id="SSF81383">
    <property type="entry name" value="F-box domain"/>
    <property type="match status" value="1"/>
</dbReference>
<reference evidence="1 2" key="1">
    <citation type="submission" date="2017-06" db="EMBL/GenBank/DDBJ databases">
        <title>Genome of Fusarium nygamai isolate CS10214.</title>
        <authorList>
            <person name="Gardiner D.M."/>
            <person name="Obanor F."/>
            <person name="Kazan K."/>
        </authorList>
    </citation>
    <scope>NUCLEOTIDE SEQUENCE [LARGE SCALE GENOMIC DNA]</scope>
    <source>
        <strain evidence="1 2">CS10214</strain>
    </source>
</reference>
<evidence type="ECO:0008006" key="3">
    <source>
        <dbReference type="Google" id="ProtNLM"/>
    </source>
</evidence>
<name>A0A2K0VUL2_GIBNY</name>
<organism evidence="1 2">
    <name type="scientific">Gibberella nygamai</name>
    <name type="common">Bean root rot disease fungus</name>
    <name type="synonym">Fusarium nygamai</name>
    <dbReference type="NCBI Taxonomy" id="42673"/>
    <lineage>
        <taxon>Eukaryota</taxon>
        <taxon>Fungi</taxon>
        <taxon>Dikarya</taxon>
        <taxon>Ascomycota</taxon>
        <taxon>Pezizomycotina</taxon>
        <taxon>Sordariomycetes</taxon>
        <taxon>Hypocreomycetidae</taxon>
        <taxon>Hypocreales</taxon>
        <taxon>Nectriaceae</taxon>
        <taxon>Fusarium</taxon>
        <taxon>Fusarium fujikuroi species complex</taxon>
    </lineage>
</organism>
<accession>A0A2K0VUL2</accession>